<accession>A0AAV4M1D8</accession>
<dbReference type="GeneID" id="94197335"/>
<keyword evidence="2" id="KW-0472">Membrane</keyword>
<protein>
    <submittedName>
        <fullName evidence="3">Heat shock protein 70</fullName>
    </submittedName>
</protein>
<keyword evidence="4" id="KW-1185">Reference proteome</keyword>
<evidence type="ECO:0000256" key="1">
    <source>
        <dbReference type="SAM" id="MobiDB-lite"/>
    </source>
</evidence>
<name>A0AAV4M1D8_BABCB</name>
<dbReference type="EMBL" id="BPLF01000005">
    <property type="protein sequence ID" value="GIX65854.1"/>
    <property type="molecule type" value="Genomic_DNA"/>
</dbReference>
<dbReference type="Proteomes" id="UP001497744">
    <property type="component" value="Unassembled WGS sequence"/>
</dbReference>
<feature type="transmembrane region" description="Helical" evidence="2">
    <location>
        <begin position="162"/>
        <end position="181"/>
    </location>
</feature>
<sequence>MSGIRKRISVARETVDVLAIRSPPVNRQSQFRDTLSLPENATASDHCDVEYARCLNMSNEEFDALIEEWAEDRAHPGASVKGKRKSRGTPDTTQDKIRSDLVKLADTMKSKALWYRDQLVKDNEALSKYTVEQEKQLDTVASVATEASKLTKTARLTLRQSLFMIASLFVLVVFMLMIFIVT</sequence>
<dbReference type="RefSeq" id="XP_067717923.1">
    <property type="nucleotide sequence ID" value="XM_067861822.1"/>
</dbReference>
<keyword evidence="2" id="KW-0812">Transmembrane</keyword>
<comment type="caution">
    <text evidence="3">The sequence shown here is derived from an EMBL/GenBank/DDBJ whole genome shotgun (WGS) entry which is preliminary data.</text>
</comment>
<feature type="region of interest" description="Disordered" evidence="1">
    <location>
        <begin position="76"/>
        <end position="96"/>
    </location>
</feature>
<organism evidence="3 4">
    <name type="scientific">Babesia caballi</name>
    <dbReference type="NCBI Taxonomy" id="5871"/>
    <lineage>
        <taxon>Eukaryota</taxon>
        <taxon>Sar</taxon>
        <taxon>Alveolata</taxon>
        <taxon>Apicomplexa</taxon>
        <taxon>Aconoidasida</taxon>
        <taxon>Piroplasmida</taxon>
        <taxon>Babesiidae</taxon>
        <taxon>Babesia</taxon>
    </lineage>
</organism>
<evidence type="ECO:0000313" key="4">
    <source>
        <dbReference type="Proteomes" id="UP001497744"/>
    </source>
</evidence>
<keyword evidence="3" id="KW-0346">Stress response</keyword>
<evidence type="ECO:0000313" key="3">
    <source>
        <dbReference type="EMBL" id="GIX65854.1"/>
    </source>
</evidence>
<evidence type="ECO:0000256" key="2">
    <source>
        <dbReference type="SAM" id="Phobius"/>
    </source>
</evidence>
<gene>
    <name evidence="3" type="ORF">BcabD6B2_52890</name>
</gene>
<keyword evidence="2" id="KW-1133">Transmembrane helix</keyword>
<dbReference type="AlphaFoldDB" id="A0AAV4M1D8"/>
<proteinExistence type="predicted"/>
<reference evidence="3 4" key="1">
    <citation type="submission" date="2021-06" db="EMBL/GenBank/DDBJ databases">
        <title>Genome sequence of Babesia caballi.</title>
        <authorList>
            <person name="Yamagishi J."/>
            <person name="Kidaka T."/>
            <person name="Ochi A."/>
        </authorList>
    </citation>
    <scope>NUCLEOTIDE SEQUENCE [LARGE SCALE GENOMIC DNA]</scope>
    <source>
        <strain evidence="3">USDA-D6B2</strain>
    </source>
</reference>